<comment type="caution">
    <text evidence="1">The sequence shown here is derived from an EMBL/GenBank/DDBJ whole genome shotgun (WGS) entry which is preliminary data.</text>
</comment>
<organism evidence="1 2">
    <name type="scientific">Agromyces tardus</name>
    <dbReference type="NCBI Taxonomy" id="2583849"/>
    <lineage>
        <taxon>Bacteria</taxon>
        <taxon>Bacillati</taxon>
        <taxon>Actinomycetota</taxon>
        <taxon>Actinomycetes</taxon>
        <taxon>Micrococcales</taxon>
        <taxon>Microbacteriaceae</taxon>
        <taxon>Agromyces</taxon>
    </lineage>
</organism>
<dbReference type="SUPFAM" id="SSF51735">
    <property type="entry name" value="NAD(P)-binding Rossmann-fold domains"/>
    <property type="match status" value="1"/>
</dbReference>
<reference evidence="1 2" key="1">
    <citation type="submission" date="2018-10" db="EMBL/GenBank/DDBJ databases">
        <title>Isolation, diversity and antibacterial activity of antinobacteria from the wheat rhizosphere soil.</title>
        <authorList>
            <person name="Sun T."/>
        </authorList>
    </citation>
    <scope>NUCLEOTIDE SEQUENCE [LARGE SCALE GENOMIC DNA]</scope>
    <source>
        <strain evidence="1 2">SJ-23</strain>
    </source>
</reference>
<dbReference type="OrthoDB" id="8990234at2"/>
<dbReference type="RefSeq" id="WP_122935070.1">
    <property type="nucleotide sequence ID" value="NZ_JBHSNT010000007.1"/>
</dbReference>
<gene>
    <name evidence="1" type="ORF">EDM22_00490</name>
</gene>
<dbReference type="AlphaFoldDB" id="A0A3M8AM00"/>
<dbReference type="Gene3D" id="3.40.50.720">
    <property type="entry name" value="NAD(P)-binding Rossmann-like Domain"/>
    <property type="match status" value="1"/>
</dbReference>
<keyword evidence="2" id="KW-1185">Reference proteome</keyword>
<dbReference type="InterPro" id="IPR036291">
    <property type="entry name" value="NAD(P)-bd_dom_sf"/>
</dbReference>
<evidence type="ECO:0000313" key="1">
    <source>
        <dbReference type="EMBL" id="RNB52232.1"/>
    </source>
</evidence>
<name>A0A3M8AM00_9MICO</name>
<protein>
    <submittedName>
        <fullName evidence="1">Shikimate dehydrogenase</fullName>
    </submittedName>
</protein>
<sequence length="317" mass="34679">MTAVFSFFGVTTSQSAIQRIYPRWVELLDLDARLVGLDFPIGAPARDYRRAVERIKADPDALGGLITTHKLDVLAASADLFGGLDGSAALLREVSCIHKRDGRLLGAALDDRTSRLAIDRFAPPSYWAERGGELLLLGAGGASIATTLGMHRAAELGVAVPSRIHVTARSEHRLEELRSLHDRIGMRIEVVHHVTRTPEEADRVVARVAPYSVVANATGLGKDRPGSPLTDTVRFPHGSIAWDMNYRGERRFLEQARNQPADAAVDVVDGWDYFVYSWTQVVGVVHDIDIPSSGPLFDELSQIAREEQFGEPARLAG</sequence>
<dbReference type="EMBL" id="RHHB01000001">
    <property type="protein sequence ID" value="RNB52232.1"/>
    <property type="molecule type" value="Genomic_DNA"/>
</dbReference>
<proteinExistence type="predicted"/>
<evidence type="ECO:0000313" key="2">
    <source>
        <dbReference type="Proteomes" id="UP000275048"/>
    </source>
</evidence>
<accession>A0A3M8AM00</accession>
<dbReference type="Proteomes" id="UP000275048">
    <property type="component" value="Unassembled WGS sequence"/>
</dbReference>